<protein>
    <recommendedName>
        <fullName evidence="5">N-alpha-acetyltransferase 40</fullName>
        <ecNumber evidence="4">2.3.1.257</ecNumber>
    </recommendedName>
</protein>
<dbReference type="PROSITE" id="PS51186">
    <property type="entry name" value="GNAT"/>
    <property type="match status" value="1"/>
</dbReference>
<dbReference type="AlphaFoldDB" id="A0A5C2SME7"/>
<evidence type="ECO:0000256" key="1">
    <source>
        <dbReference type="ARBA" id="ARBA00004123"/>
    </source>
</evidence>
<keyword evidence="8" id="KW-0539">Nucleus</keyword>
<dbReference type="PANTHER" id="PTHR20531:SF1">
    <property type="entry name" value="N-ALPHA-ACETYLTRANSFERASE 40"/>
    <property type="match status" value="1"/>
</dbReference>
<comment type="catalytic activity">
    <reaction evidence="11">
        <text>N-terminal L-seryl-[histone H4] + acetyl-CoA = N-terminal N(alpha)-acetyl-L-seryl-[histone H4] + CoA + H(+)</text>
        <dbReference type="Rhea" id="RHEA:50596"/>
        <dbReference type="Rhea" id="RHEA-COMP:12740"/>
        <dbReference type="Rhea" id="RHEA-COMP:12743"/>
        <dbReference type="ChEBI" id="CHEBI:15378"/>
        <dbReference type="ChEBI" id="CHEBI:57287"/>
        <dbReference type="ChEBI" id="CHEBI:57288"/>
        <dbReference type="ChEBI" id="CHEBI:64738"/>
        <dbReference type="ChEBI" id="CHEBI:83690"/>
        <dbReference type="EC" id="2.3.1.257"/>
    </reaction>
</comment>
<dbReference type="STRING" id="1328759.A0A5C2SME7"/>
<proteinExistence type="inferred from homology"/>
<evidence type="ECO:0000256" key="10">
    <source>
        <dbReference type="ARBA" id="ARBA00047821"/>
    </source>
</evidence>
<reference evidence="14" key="1">
    <citation type="journal article" date="2018" name="Genome Biol. Evol.">
        <title>Genomics and development of Lentinus tigrinus, a white-rot wood-decaying mushroom with dimorphic fruiting bodies.</title>
        <authorList>
            <person name="Wu B."/>
            <person name="Xu Z."/>
            <person name="Knudson A."/>
            <person name="Carlson A."/>
            <person name="Chen N."/>
            <person name="Kovaka S."/>
            <person name="LaButti K."/>
            <person name="Lipzen A."/>
            <person name="Pennachio C."/>
            <person name="Riley R."/>
            <person name="Schakwitz W."/>
            <person name="Umezawa K."/>
            <person name="Ohm R.A."/>
            <person name="Grigoriev I.V."/>
            <person name="Nagy L.G."/>
            <person name="Gibbons J."/>
            <person name="Hibbett D."/>
        </authorList>
    </citation>
    <scope>NUCLEOTIDE SEQUENCE [LARGE SCALE GENOMIC DNA]</scope>
    <source>
        <strain evidence="14">ALCF2SS1-6</strain>
    </source>
</reference>
<dbReference type="InterPro" id="IPR000182">
    <property type="entry name" value="GNAT_dom"/>
</dbReference>
<comment type="subcellular location">
    <subcellularLocation>
        <location evidence="2">Cytoplasm</location>
    </subcellularLocation>
    <subcellularLocation>
        <location evidence="1">Nucleus</location>
    </subcellularLocation>
</comment>
<dbReference type="EC" id="2.3.1.257" evidence="4"/>
<dbReference type="Proteomes" id="UP000313359">
    <property type="component" value="Unassembled WGS sequence"/>
</dbReference>
<keyword evidence="9 14" id="KW-0012">Acyltransferase</keyword>
<dbReference type="OrthoDB" id="424551at2759"/>
<sequence>MTTSKVLKQANKASAKEIAEVAQLGTDGLTLKDTKFYTRVANPSSLSESDCQDIWNIFETNMRSLTERSSLGWDPKEKKEELFHRDSRFILVGHGDQKSSQEALVAYTMFRFEVGYEEDPSIYCYELQVCDGFRGLGLGRFLVDKLAIIGKHWHMEKILLTVLKENIAAREAYHKLGFQLDPNSPDYPDSSAEEETTGAEVEEADYEILSRELRV</sequence>
<feature type="domain" description="N-acetyltransferase" evidence="13">
    <location>
        <begin position="44"/>
        <end position="212"/>
    </location>
</feature>
<dbReference type="GO" id="GO:0010485">
    <property type="term" value="F:histone H4 acetyltransferase activity"/>
    <property type="evidence" value="ECO:0007669"/>
    <property type="project" value="InterPro"/>
</dbReference>
<evidence type="ECO:0000256" key="12">
    <source>
        <dbReference type="SAM" id="MobiDB-lite"/>
    </source>
</evidence>
<keyword evidence="15" id="KW-1185">Reference proteome</keyword>
<comment type="catalytic activity">
    <reaction evidence="10">
        <text>N-terminal L-seryl-[histone H2A] + acetyl-CoA = N-terminal N(alpha)-acetyl-L-seryl-[histone H2A] + CoA + H(+)</text>
        <dbReference type="Rhea" id="RHEA:50600"/>
        <dbReference type="Rhea" id="RHEA-COMP:12742"/>
        <dbReference type="Rhea" id="RHEA-COMP:12744"/>
        <dbReference type="ChEBI" id="CHEBI:15378"/>
        <dbReference type="ChEBI" id="CHEBI:57287"/>
        <dbReference type="ChEBI" id="CHEBI:57288"/>
        <dbReference type="ChEBI" id="CHEBI:64738"/>
        <dbReference type="ChEBI" id="CHEBI:83690"/>
        <dbReference type="EC" id="2.3.1.257"/>
    </reaction>
</comment>
<feature type="compositionally biased region" description="Acidic residues" evidence="12">
    <location>
        <begin position="191"/>
        <end position="203"/>
    </location>
</feature>
<evidence type="ECO:0000256" key="7">
    <source>
        <dbReference type="ARBA" id="ARBA00022679"/>
    </source>
</evidence>
<evidence type="ECO:0000256" key="4">
    <source>
        <dbReference type="ARBA" id="ARBA00012950"/>
    </source>
</evidence>
<comment type="similarity">
    <text evidence="3">Belongs to the acetyltransferase family. NAA40 subfamily.</text>
</comment>
<evidence type="ECO:0000313" key="14">
    <source>
        <dbReference type="EMBL" id="RPD64932.1"/>
    </source>
</evidence>
<keyword evidence="6" id="KW-0963">Cytoplasm</keyword>
<feature type="region of interest" description="Disordered" evidence="12">
    <location>
        <begin position="180"/>
        <end position="203"/>
    </location>
</feature>
<evidence type="ECO:0000259" key="13">
    <source>
        <dbReference type="PROSITE" id="PS51186"/>
    </source>
</evidence>
<evidence type="ECO:0000256" key="3">
    <source>
        <dbReference type="ARBA" id="ARBA00008870"/>
    </source>
</evidence>
<gene>
    <name evidence="14" type="ORF">L227DRAFT_571389</name>
</gene>
<evidence type="ECO:0000256" key="8">
    <source>
        <dbReference type="ARBA" id="ARBA00023242"/>
    </source>
</evidence>
<evidence type="ECO:0000256" key="5">
    <source>
        <dbReference type="ARBA" id="ARBA00015043"/>
    </source>
</evidence>
<keyword evidence="7 14" id="KW-0808">Transferase</keyword>
<name>A0A5C2SME7_9APHY</name>
<dbReference type="GO" id="GO:0005634">
    <property type="term" value="C:nucleus"/>
    <property type="evidence" value="ECO:0007669"/>
    <property type="project" value="UniProtKB-SubCell"/>
</dbReference>
<dbReference type="Pfam" id="PF00583">
    <property type="entry name" value="Acetyltransf_1"/>
    <property type="match status" value="1"/>
</dbReference>
<evidence type="ECO:0000313" key="15">
    <source>
        <dbReference type="Proteomes" id="UP000313359"/>
    </source>
</evidence>
<dbReference type="GO" id="GO:0043998">
    <property type="term" value="F:histone H2A acetyltransferase activity"/>
    <property type="evidence" value="ECO:0007669"/>
    <property type="project" value="InterPro"/>
</dbReference>
<evidence type="ECO:0000256" key="2">
    <source>
        <dbReference type="ARBA" id="ARBA00004496"/>
    </source>
</evidence>
<dbReference type="GO" id="GO:0005737">
    <property type="term" value="C:cytoplasm"/>
    <property type="evidence" value="ECO:0007669"/>
    <property type="project" value="UniProtKB-SubCell"/>
</dbReference>
<dbReference type="SUPFAM" id="SSF55729">
    <property type="entry name" value="Acyl-CoA N-acyltransferases (Nat)"/>
    <property type="match status" value="1"/>
</dbReference>
<dbReference type="InterPro" id="IPR039949">
    <property type="entry name" value="NAA40"/>
</dbReference>
<organism evidence="14 15">
    <name type="scientific">Lentinus tigrinus ALCF2SS1-6</name>
    <dbReference type="NCBI Taxonomy" id="1328759"/>
    <lineage>
        <taxon>Eukaryota</taxon>
        <taxon>Fungi</taxon>
        <taxon>Dikarya</taxon>
        <taxon>Basidiomycota</taxon>
        <taxon>Agaricomycotina</taxon>
        <taxon>Agaricomycetes</taxon>
        <taxon>Polyporales</taxon>
        <taxon>Polyporaceae</taxon>
        <taxon>Lentinus</taxon>
    </lineage>
</organism>
<evidence type="ECO:0000256" key="11">
    <source>
        <dbReference type="ARBA" id="ARBA00049524"/>
    </source>
</evidence>
<dbReference type="GO" id="GO:1990189">
    <property type="term" value="F:protein N-terminal-serine acetyltransferase activity"/>
    <property type="evidence" value="ECO:0007669"/>
    <property type="project" value="UniProtKB-EC"/>
</dbReference>
<dbReference type="InterPro" id="IPR016181">
    <property type="entry name" value="Acyl_CoA_acyltransferase"/>
</dbReference>
<dbReference type="PANTHER" id="PTHR20531">
    <property type="entry name" value="N-ALPHA-ACETYLTRANSFERASE 40"/>
    <property type="match status" value="1"/>
</dbReference>
<accession>A0A5C2SME7</accession>
<evidence type="ECO:0000256" key="9">
    <source>
        <dbReference type="ARBA" id="ARBA00023315"/>
    </source>
</evidence>
<dbReference type="Gene3D" id="3.40.630.30">
    <property type="match status" value="1"/>
</dbReference>
<evidence type="ECO:0000256" key="6">
    <source>
        <dbReference type="ARBA" id="ARBA00022490"/>
    </source>
</evidence>
<dbReference type="EMBL" id="ML122253">
    <property type="protein sequence ID" value="RPD64932.1"/>
    <property type="molecule type" value="Genomic_DNA"/>
</dbReference>